<comment type="caution">
    <text evidence="1">The sequence shown here is derived from an EMBL/GenBank/DDBJ whole genome shotgun (WGS) entry which is preliminary data.</text>
</comment>
<dbReference type="RefSeq" id="WP_311835808.1">
    <property type="nucleotide sequence ID" value="NZ_JARQBJ010000007.1"/>
</dbReference>
<reference evidence="1" key="1">
    <citation type="submission" date="2023-03" db="EMBL/GenBank/DDBJ databases">
        <authorList>
            <person name="Shen W."/>
            <person name="Cai J."/>
        </authorList>
    </citation>
    <scope>NUCLEOTIDE SEQUENCE</scope>
    <source>
        <strain evidence="1">B226-2</strain>
    </source>
</reference>
<sequence length="77" mass="8841">FKLFSKVVFSLATLSNLSFLKELVKGFRQILFGAKKAKTTFILLLFVFQTTNEYSIIHSSDFSYKKRTLPSSLLLID</sequence>
<name>A0AAW8U3Q2_9ENTE</name>
<gene>
    <name evidence="1" type="ORF">P7H43_12665</name>
</gene>
<dbReference type="EMBL" id="JARQBJ010000007">
    <property type="protein sequence ID" value="MDT2811332.1"/>
    <property type="molecule type" value="Genomic_DNA"/>
</dbReference>
<dbReference type="AlphaFoldDB" id="A0AAW8U3Q2"/>
<evidence type="ECO:0000313" key="2">
    <source>
        <dbReference type="Proteomes" id="UP001256711"/>
    </source>
</evidence>
<proteinExistence type="predicted"/>
<dbReference type="Proteomes" id="UP001256711">
    <property type="component" value="Unassembled WGS sequence"/>
</dbReference>
<evidence type="ECO:0000313" key="1">
    <source>
        <dbReference type="EMBL" id="MDT2811332.1"/>
    </source>
</evidence>
<feature type="non-terminal residue" evidence="1">
    <location>
        <position position="1"/>
    </location>
</feature>
<accession>A0AAW8U3Q2</accession>
<protein>
    <submittedName>
        <fullName evidence="1">Uncharacterized protein</fullName>
    </submittedName>
</protein>
<organism evidence="1 2">
    <name type="scientific">Enterococcus asini</name>
    <dbReference type="NCBI Taxonomy" id="57732"/>
    <lineage>
        <taxon>Bacteria</taxon>
        <taxon>Bacillati</taxon>
        <taxon>Bacillota</taxon>
        <taxon>Bacilli</taxon>
        <taxon>Lactobacillales</taxon>
        <taxon>Enterococcaceae</taxon>
        <taxon>Enterococcus</taxon>
    </lineage>
</organism>